<dbReference type="PRINTS" id="PR01437">
    <property type="entry name" value="NUOXDRDTASE4"/>
</dbReference>
<evidence type="ECO:0000256" key="2">
    <source>
        <dbReference type="ARBA" id="ARBA00009025"/>
    </source>
</evidence>
<reference evidence="12" key="1">
    <citation type="submission" date="2013-07" db="EMBL/GenBank/DDBJ databases">
        <authorList>
            <person name="McIlroy S."/>
        </authorList>
    </citation>
    <scope>NUCLEOTIDE SEQUENCE [LARGE SCALE GENOMIC DNA]</scope>
    <source>
        <strain evidence="12">Run_A_D11</strain>
    </source>
</reference>
<evidence type="ECO:0000256" key="10">
    <source>
        <dbReference type="SAM" id="Phobius"/>
    </source>
</evidence>
<dbReference type="InterPro" id="IPR003918">
    <property type="entry name" value="NADH_UbQ_OxRdtase"/>
</dbReference>
<evidence type="ECO:0000259" key="11">
    <source>
        <dbReference type="Pfam" id="PF00361"/>
    </source>
</evidence>
<feature type="transmembrane region" description="Helical" evidence="10">
    <location>
        <begin position="183"/>
        <end position="202"/>
    </location>
</feature>
<feature type="transmembrane region" description="Helical" evidence="10">
    <location>
        <begin position="88"/>
        <end position="114"/>
    </location>
</feature>
<evidence type="ECO:0000256" key="5">
    <source>
        <dbReference type="ARBA" id="ARBA00022989"/>
    </source>
</evidence>
<dbReference type="PANTHER" id="PTHR43507:SF1">
    <property type="entry name" value="NADH-UBIQUINONE OXIDOREDUCTASE CHAIN 4"/>
    <property type="match status" value="1"/>
</dbReference>
<evidence type="ECO:0000256" key="8">
    <source>
        <dbReference type="ARBA" id="ARBA00032798"/>
    </source>
</evidence>
<evidence type="ECO:0000313" key="12">
    <source>
        <dbReference type="EMBL" id="CDI03156.1"/>
    </source>
</evidence>
<evidence type="ECO:0000256" key="4">
    <source>
        <dbReference type="ARBA" id="ARBA00022692"/>
    </source>
</evidence>
<comment type="caution">
    <text evidence="12">The sequence shown here is derived from an EMBL/GenBank/DDBJ whole genome shotgun (WGS) entry which is preliminary data.</text>
</comment>
<dbReference type="InterPro" id="IPR001750">
    <property type="entry name" value="ND/Mrp_TM"/>
</dbReference>
<feature type="transmembrane region" description="Helical" evidence="10">
    <location>
        <begin position="323"/>
        <end position="345"/>
    </location>
</feature>
<keyword evidence="6 10" id="KW-0472">Membrane</keyword>
<accession>W6M5K7</accession>
<protein>
    <recommendedName>
        <fullName evidence="3">NADH-quinone oxidoreductase subunit M</fullName>
    </recommendedName>
    <alternativeName>
        <fullName evidence="7">NADH dehydrogenase I subunit M</fullName>
    </alternativeName>
    <alternativeName>
        <fullName evidence="8">NDH-1 subunit M</fullName>
    </alternativeName>
</protein>
<feature type="transmembrane region" description="Helical" evidence="10">
    <location>
        <begin position="47"/>
        <end position="68"/>
    </location>
</feature>
<evidence type="ECO:0000313" key="13">
    <source>
        <dbReference type="Proteomes" id="UP000035760"/>
    </source>
</evidence>
<dbReference type="GO" id="GO:0042773">
    <property type="term" value="P:ATP synthesis coupled electron transport"/>
    <property type="evidence" value="ECO:0007669"/>
    <property type="project" value="InterPro"/>
</dbReference>
<keyword evidence="4 9" id="KW-0812">Transmembrane</keyword>
<keyword evidence="5 10" id="KW-1133">Transmembrane helix</keyword>
<feature type="transmembrane region" description="Helical" evidence="10">
    <location>
        <begin position="384"/>
        <end position="406"/>
    </location>
</feature>
<dbReference type="Proteomes" id="UP000035760">
    <property type="component" value="Unassembled WGS sequence"/>
</dbReference>
<evidence type="ECO:0000256" key="9">
    <source>
        <dbReference type="RuleBase" id="RU000320"/>
    </source>
</evidence>
<feature type="transmembrane region" description="Helical" evidence="10">
    <location>
        <begin position="231"/>
        <end position="252"/>
    </location>
</feature>
<feature type="transmembrane region" description="Helical" evidence="10">
    <location>
        <begin position="474"/>
        <end position="491"/>
    </location>
</feature>
<dbReference type="GO" id="GO:0012505">
    <property type="term" value="C:endomembrane system"/>
    <property type="evidence" value="ECO:0007669"/>
    <property type="project" value="UniProtKB-SubCell"/>
</dbReference>
<evidence type="ECO:0000256" key="3">
    <source>
        <dbReference type="ARBA" id="ARBA00019906"/>
    </source>
</evidence>
<feature type="transmembrane region" description="Helical" evidence="10">
    <location>
        <begin position="418"/>
        <end position="447"/>
    </location>
</feature>
<feature type="transmembrane region" description="Helical" evidence="10">
    <location>
        <begin position="151"/>
        <end position="171"/>
    </location>
</feature>
<feature type="transmembrane region" description="Helical" evidence="10">
    <location>
        <begin position="351"/>
        <end position="372"/>
    </location>
</feature>
<sequence>MATVPPNLESLPAADPLGFPILSVLIGLPVLWALGLAFLRDQRTVRVVALMGAGLELLLSLVMLAALRPDIAGMQLVERATWIPSLNVHYLVGIDGIAALFPPLTALLFCAVILASWTSIQSMPRLYFALLLALEGVTVGVFCALDLVLFFLFWELTLVPIYFLVSLWGIGPERRYAAVKYTLFMLAGGIPLLFAILLLGLYHTSGVGAPGLDALIFDYPTLLERPLPTELQALVFLLLFVGFAVKAPLFPFHTWLPTVLREGPIGLSALLVGLKLGAFGILRFAVPLAPTAAREYVWLMAGLGLFGMLYGALVALRQSNLRLMLAFSSVSHVGLVIAGIAALNVQGVQGAVFQLANFGVIAGGLLLLTGFLHHRLGSTDLASLGGLAQPLPLLTGCFLLLGMASIGLPGTNGFVAELLILLGLLQVSPGLAVVAVLGVILGAAYFLSFFRHAFLGPVSDKTVASAADLRPRELLVACVLGVLVLAGGLFPNPIQNLTASAANAWVTRMSADTAPARALAQNQIDSER</sequence>
<dbReference type="GO" id="GO:0015990">
    <property type="term" value="P:electron transport coupled proton transport"/>
    <property type="evidence" value="ECO:0007669"/>
    <property type="project" value="TreeGrafter"/>
</dbReference>
<feature type="transmembrane region" description="Helical" evidence="10">
    <location>
        <begin position="296"/>
        <end position="316"/>
    </location>
</feature>
<evidence type="ECO:0000256" key="7">
    <source>
        <dbReference type="ARBA" id="ARBA00031584"/>
    </source>
</evidence>
<dbReference type="GO" id="GO:0016020">
    <property type="term" value="C:membrane"/>
    <property type="evidence" value="ECO:0007669"/>
    <property type="project" value="UniProtKB-SubCell"/>
</dbReference>
<dbReference type="GO" id="GO:0048039">
    <property type="term" value="F:ubiquinone binding"/>
    <property type="evidence" value="ECO:0007669"/>
    <property type="project" value="TreeGrafter"/>
</dbReference>
<reference evidence="12" key="2">
    <citation type="submission" date="2014-03" db="EMBL/GenBank/DDBJ databases">
        <title>Candidatus Competibacter-lineage genomes retrieved from metagenomes reveal functional metabolic diversity.</title>
        <authorList>
            <person name="McIlroy S.J."/>
            <person name="Albertsen M."/>
            <person name="Andresen E.K."/>
            <person name="Saunders A.M."/>
            <person name="Kristiansen R."/>
            <person name="Stokholm-Bjerregaard M."/>
            <person name="Nielsen K.L."/>
            <person name="Nielsen P.H."/>
        </authorList>
    </citation>
    <scope>NUCLEOTIDE SEQUENCE</scope>
    <source>
        <strain evidence="12">Run_A_D11</strain>
    </source>
</reference>
<feature type="transmembrane region" description="Helical" evidence="10">
    <location>
        <begin position="126"/>
        <end position="145"/>
    </location>
</feature>
<dbReference type="Pfam" id="PF00361">
    <property type="entry name" value="Proton_antipo_M"/>
    <property type="match status" value="1"/>
</dbReference>
<dbReference type="STRING" id="1400863.BN873_410003"/>
<dbReference type="NCBIfam" id="TIGR01972">
    <property type="entry name" value="NDH_I_M"/>
    <property type="match status" value="1"/>
</dbReference>
<dbReference type="EMBL" id="CBTJ020000049">
    <property type="protein sequence ID" value="CDI03156.1"/>
    <property type="molecule type" value="Genomic_DNA"/>
</dbReference>
<name>W6M5K7_9GAMM</name>
<comment type="similarity">
    <text evidence="2">Belongs to the complex I subunit 4 family.</text>
</comment>
<proteinExistence type="inferred from homology"/>
<dbReference type="GO" id="GO:0003954">
    <property type="term" value="F:NADH dehydrogenase activity"/>
    <property type="evidence" value="ECO:0007669"/>
    <property type="project" value="TreeGrafter"/>
</dbReference>
<dbReference type="GO" id="GO:0008137">
    <property type="term" value="F:NADH dehydrogenase (ubiquinone) activity"/>
    <property type="evidence" value="ECO:0007669"/>
    <property type="project" value="InterPro"/>
</dbReference>
<feature type="transmembrane region" description="Helical" evidence="10">
    <location>
        <begin position="264"/>
        <end position="284"/>
    </location>
</feature>
<comment type="subcellular location">
    <subcellularLocation>
        <location evidence="1">Endomembrane system</location>
        <topology evidence="1">Multi-pass membrane protein</topology>
    </subcellularLocation>
    <subcellularLocation>
        <location evidence="9">Membrane</location>
        <topology evidence="9">Multi-pass membrane protein</topology>
    </subcellularLocation>
</comment>
<dbReference type="InterPro" id="IPR010227">
    <property type="entry name" value="NADH_Q_OxRdtase_chainM/4"/>
</dbReference>
<feature type="domain" description="NADH:quinone oxidoreductase/Mrp antiporter transmembrane" evidence="11">
    <location>
        <begin position="144"/>
        <end position="440"/>
    </location>
</feature>
<evidence type="ECO:0000256" key="6">
    <source>
        <dbReference type="ARBA" id="ARBA00023136"/>
    </source>
</evidence>
<dbReference type="AlphaFoldDB" id="W6M5K7"/>
<feature type="transmembrane region" description="Helical" evidence="10">
    <location>
        <begin position="20"/>
        <end position="40"/>
    </location>
</feature>
<keyword evidence="13" id="KW-1185">Reference proteome</keyword>
<dbReference type="PANTHER" id="PTHR43507">
    <property type="entry name" value="NADH-UBIQUINONE OXIDOREDUCTASE CHAIN 4"/>
    <property type="match status" value="1"/>
</dbReference>
<evidence type="ECO:0000256" key="1">
    <source>
        <dbReference type="ARBA" id="ARBA00004127"/>
    </source>
</evidence>
<gene>
    <name evidence="12" type="ORF">BN873_410003</name>
</gene>
<organism evidence="12 13">
    <name type="scientific">Candidatus Competibacter denitrificans Run_A_D11</name>
    <dbReference type="NCBI Taxonomy" id="1400863"/>
    <lineage>
        <taxon>Bacteria</taxon>
        <taxon>Pseudomonadati</taxon>
        <taxon>Pseudomonadota</taxon>
        <taxon>Gammaproteobacteria</taxon>
        <taxon>Candidatus Competibacteraceae</taxon>
        <taxon>Candidatus Competibacter</taxon>
    </lineage>
</organism>